<reference evidence="6 7" key="1">
    <citation type="submission" date="2019-02" db="EMBL/GenBank/DDBJ databases">
        <title>Genomic data mining of an Antarctic deep-sea actinobacterium, Janibacterlimosus P3-3-X1.</title>
        <authorList>
            <person name="Liao L."/>
            <person name="Chen B."/>
        </authorList>
    </citation>
    <scope>NUCLEOTIDE SEQUENCE [LARGE SCALE GENOMIC DNA]</scope>
    <source>
        <strain evidence="6 7">P3-3-X1</strain>
    </source>
</reference>
<protein>
    <submittedName>
        <fullName evidence="6">UTP--glucose-1-phosphate uridylyltransferase</fullName>
    </submittedName>
</protein>
<sequence length="465" mass="50679">MGPEGLTEAVRKMSDRGVDERAITVFEDYWQQLADGAEGVIREEAIEPLCDVPELAAIEVSDDERRAALAQVAVIKLNGGLGTSMGMAGPKAALVARDGLTFLDVIVRQLIGLEERYGSRPPLMLMNTPLTRGASLEILERYPHMADQDLPLDFLQNMEPKLDAHTLAPVAWPEDPELEWCPPGHGDIYVALASSGLLDQMRAAGIRYAFISNSDNLGATCDPDIAAWLMSEGIPFAAEVAERTLNDRKGGHVAVRKSDGRLILRESAMVVAEDQDLFQDTTRHQWFNTNNLWVGLDELDALLRERQGVLGLPIIVNRKTVDPTLPDSPAVIQIESAMGTAVEAFEGSVALRVPRSRFRPVKTTNELLLLRSDVFALDDRSQIVSLIDHPEPRVSLDGTYKFMRDFDARFPAGVPSMRDCTSLTVSGDVTFGADVQAVGDVEVVAESPASVADGTRLEGPTVLAQ</sequence>
<dbReference type="SUPFAM" id="SSF53448">
    <property type="entry name" value="Nucleotide-diphospho-sugar transferases"/>
    <property type="match status" value="1"/>
</dbReference>
<name>A0A4P6MTT4_9MICO</name>
<dbReference type="STRING" id="1216970.GCA_001570985_02694"/>
<feature type="binding site" evidence="5">
    <location>
        <position position="362"/>
    </location>
    <ligand>
        <name>UTP</name>
        <dbReference type="ChEBI" id="CHEBI:46398"/>
    </ligand>
</feature>
<dbReference type="InterPro" id="IPR016267">
    <property type="entry name" value="UDPGP_trans"/>
</dbReference>
<dbReference type="Pfam" id="PF01704">
    <property type="entry name" value="UDPGP"/>
    <property type="match status" value="1"/>
</dbReference>
<dbReference type="PANTHER" id="PTHR43511">
    <property type="match status" value="1"/>
</dbReference>
<evidence type="ECO:0000313" key="7">
    <source>
        <dbReference type="Proteomes" id="UP000290408"/>
    </source>
</evidence>
<feature type="binding site" evidence="5">
    <location>
        <position position="156"/>
    </location>
    <ligand>
        <name>UTP</name>
        <dbReference type="ChEBI" id="CHEBI:46398"/>
    </ligand>
</feature>
<dbReference type="InterPro" id="IPR029044">
    <property type="entry name" value="Nucleotide-diphossugar_trans"/>
</dbReference>
<dbReference type="Proteomes" id="UP000290408">
    <property type="component" value="Chromosome"/>
</dbReference>
<evidence type="ECO:0000256" key="5">
    <source>
        <dbReference type="PIRSR" id="PIRSR000806-2"/>
    </source>
</evidence>
<proteinExistence type="inferred from homology"/>
<dbReference type="OrthoDB" id="9804758at2"/>
<dbReference type="EMBL" id="CP036164">
    <property type="protein sequence ID" value="QBF47064.1"/>
    <property type="molecule type" value="Genomic_DNA"/>
</dbReference>
<dbReference type="PIRSF" id="PIRSF000806">
    <property type="entry name" value="UDPGP"/>
    <property type="match status" value="1"/>
</dbReference>
<keyword evidence="3 6" id="KW-0548">Nucleotidyltransferase</keyword>
<feature type="binding site" evidence="5">
    <location>
        <position position="91"/>
    </location>
    <ligand>
        <name>UTP</name>
        <dbReference type="ChEBI" id="CHEBI:46398"/>
    </ligand>
</feature>
<dbReference type="Gene3D" id="2.160.10.10">
    <property type="entry name" value="Hexapeptide repeat proteins"/>
    <property type="match status" value="1"/>
</dbReference>
<dbReference type="GO" id="GO:0006011">
    <property type="term" value="P:UDP-alpha-D-glucose metabolic process"/>
    <property type="evidence" value="ECO:0007669"/>
    <property type="project" value="InterPro"/>
</dbReference>
<keyword evidence="2 6" id="KW-0808">Transferase</keyword>
<comment type="similarity">
    <text evidence="1">Belongs to the UDPGP type 1 family.</text>
</comment>
<feature type="binding site" evidence="5">
    <location>
        <position position="215"/>
    </location>
    <ligand>
        <name>UTP</name>
        <dbReference type="ChEBI" id="CHEBI:46398"/>
    </ligand>
</feature>
<dbReference type="Gene3D" id="3.90.550.10">
    <property type="entry name" value="Spore Coat Polysaccharide Biosynthesis Protein SpsA, Chain A"/>
    <property type="match status" value="1"/>
</dbReference>
<feature type="binding site" evidence="5">
    <location>
        <position position="184"/>
    </location>
    <ligand>
        <name>UTP</name>
        <dbReference type="ChEBI" id="CHEBI:46398"/>
    </ligand>
</feature>
<gene>
    <name evidence="6" type="ORF">EXU32_12885</name>
</gene>
<evidence type="ECO:0000313" key="6">
    <source>
        <dbReference type="EMBL" id="QBF47064.1"/>
    </source>
</evidence>
<dbReference type="InterPro" id="IPR002618">
    <property type="entry name" value="UDPGP_fam"/>
</dbReference>
<accession>A0A4P6MTT4</accession>
<dbReference type="AlphaFoldDB" id="A0A4P6MTT4"/>
<dbReference type="GO" id="GO:0003983">
    <property type="term" value="F:UTP:glucose-1-phosphate uridylyltransferase activity"/>
    <property type="evidence" value="ECO:0007669"/>
    <property type="project" value="InterPro"/>
</dbReference>
<feature type="binding site" evidence="4">
    <location>
        <position position="185"/>
    </location>
    <ligand>
        <name>substrate</name>
    </ligand>
</feature>
<evidence type="ECO:0000256" key="4">
    <source>
        <dbReference type="PIRSR" id="PIRSR000806-1"/>
    </source>
</evidence>
<dbReference type="RefSeq" id="WP_130630266.1">
    <property type="nucleotide sequence ID" value="NZ_CP036164.1"/>
</dbReference>
<keyword evidence="7" id="KW-1185">Reference proteome</keyword>
<evidence type="ECO:0000256" key="2">
    <source>
        <dbReference type="ARBA" id="ARBA00022679"/>
    </source>
</evidence>
<organism evidence="6 7">
    <name type="scientific">Janibacter limosus</name>
    <dbReference type="NCBI Taxonomy" id="53458"/>
    <lineage>
        <taxon>Bacteria</taxon>
        <taxon>Bacillati</taxon>
        <taxon>Actinomycetota</taxon>
        <taxon>Actinomycetes</taxon>
        <taxon>Micrococcales</taxon>
        <taxon>Intrasporangiaceae</taxon>
        <taxon>Janibacter</taxon>
    </lineage>
</organism>
<evidence type="ECO:0000256" key="3">
    <source>
        <dbReference type="ARBA" id="ARBA00022695"/>
    </source>
</evidence>
<evidence type="ECO:0000256" key="1">
    <source>
        <dbReference type="ARBA" id="ARBA00010401"/>
    </source>
</evidence>
<dbReference type="KEGG" id="jli:EXU32_12885"/>